<accession>A0A6L2JL33</accession>
<proteinExistence type="predicted"/>
<keyword evidence="3" id="KW-0239">DNA-directed DNA polymerase</keyword>
<dbReference type="PROSITE" id="PS50994">
    <property type="entry name" value="INTEGRASE"/>
    <property type="match status" value="1"/>
</dbReference>
<dbReference type="Gene3D" id="2.40.70.10">
    <property type="entry name" value="Acid Proteases"/>
    <property type="match status" value="1"/>
</dbReference>
<dbReference type="GO" id="GO:0003887">
    <property type="term" value="F:DNA-directed DNA polymerase activity"/>
    <property type="evidence" value="ECO:0007669"/>
    <property type="project" value="UniProtKB-KW"/>
</dbReference>
<gene>
    <name evidence="3" type="ORF">Tci_009644</name>
</gene>
<protein>
    <submittedName>
        <fullName evidence="3">DNA-directed DNA polymerase</fullName>
    </submittedName>
</protein>
<name>A0A6L2JL33_TANCI</name>
<reference evidence="3" key="1">
    <citation type="journal article" date="2019" name="Sci. Rep.">
        <title>Draft genome of Tanacetum cinerariifolium, the natural source of mosquito coil.</title>
        <authorList>
            <person name="Yamashiro T."/>
            <person name="Shiraishi A."/>
            <person name="Satake H."/>
            <person name="Nakayama K."/>
        </authorList>
    </citation>
    <scope>NUCLEOTIDE SEQUENCE</scope>
</reference>
<organism evidence="3">
    <name type="scientific">Tanacetum cinerariifolium</name>
    <name type="common">Dalmatian daisy</name>
    <name type="synonym">Chrysanthemum cinerariifolium</name>
    <dbReference type="NCBI Taxonomy" id="118510"/>
    <lineage>
        <taxon>Eukaryota</taxon>
        <taxon>Viridiplantae</taxon>
        <taxon>Streptophyta</taxon>
        <taxon>Embryophyta</taxon>
        <taxon>Tracheophyta</taxon>
        <taxon>Spermatophyta</taxon>
        <taxon>Magnoliopsida</taxon>
        <taxon>eudicotyledons</taxon>
        <taxon>Gunneridae</taxon>
        <taxon>Pentapetalae</taxon>
        <taxon>asterids</taxon>
        <taxon>campanulids</taxon>
        <taxon>Asterales</taxon>
        <taxon>Asteraceae</taxon>
        <taxon>Asteroideae</taxon>
        <taxon>Anthemideae</taxon>
        <taxon>Anthemidinae</taxon>
        <taxon>Tanacetum</taxon>
    </lineage>
</organism>
<evidence type="ECO:0000259" key="2">
    <source>
        <dbReference type="PROSITE" id="PS50994"/>
    </source>
</evidence>
<evidence type="ECO:0000313" key="3">
    <source>
        <dbReference type="EMBL" id="GEU37666.1"/>
    </source>
</evidence>
<dbReference type="GO" id="GO:0003676">
    <property type="term" value="F:nucleic acid binding"/>
    <property type="evidence" value="ECO:0007669"/>
    <property type="project" value="InterPro"/>
</dbReference>
<comment type="caution">
    <text evidence="3">The sequence shown here is derived from an EMBL/GenBank/DDBJ whole genome shotgun (WGS) entry which is preliminary data.</text>
</comment>
<dbReference type="CDD" id="cd00303">
    <property type="entry name" value="retropepsin_like"/>
    <property type="match status" value="1"/>
</dbReference>
<sequence length="1262" mass="144442">MSTCSSAINLFPPLDNPELTIRRRSRADHTLLNDFEMAAEGNGDPPVPDLRTMEELCQLSLNGRMAKMFLGKYFPPFMVTKLRNEITNFCQRPNESLFEAWERYKLSNDRCLNHNMLPITQIDTFYNGLTLRHRDTINAAADGTFMKRPMKAEMAEINKNLMRVLQVNQQVKAVTPNCETYGGPHSYSDCPATVGQTQNVYAARAYQVVTTNEFNNFMKSNDAILKNMQTNMTSLTNSNLKLKNMFDQLMKKNTASSSGLGTLPSNTITNPKEDLKGITTCSRAAYQGPTILTTSSSLPPVVERETEPNQKPSIPYPSRLHDQKLHDKANDRKEKFFQIFKDLDFNFSFADALILMPKFGPTIKTLLTNKDKQSELARTSLNEHCLAVLLKKLPEKLGDPDKFHIPCDFSGMDECLALADLDASINLMPLSVWNKLSLSELSPTCMTLELADRLISRPVGVAEDVFIKIGTLHFPANFVVVDFDVDPRVPLILERSFLKTGRALIDVFKGALTLRVGKEAITFNLDQTSRYSANYNDMPATRIDVIDMDCETIRKKFLVSLIDFLLEEVDAFLDLEDDPTSSKVDHFYFDPEGDILLLEAFLNDDLSLPPPNQGNYLPQVKLKDLSPHLEYAFLESNNKFPVIIAKDLSVEEKTALITVLKSYKRAIAWKLSDIKCINLEFCTHKIIMEEDFKPVVQHQRRVNPKIHDVIKKEVEKLLYAGLIYPISDSPWVIPIHYVPKKGGFTVVENEENELIPTRLVTGWRVFIDYRKLNEATRKDHFPLLFRDQMLERLAGTSTIFFSMVSRVTFKFPSIRKIKKRPHSLVLTERLPTVACLLGYAMHRAHSKGEKSHFTVKEGIVLAHKISKDGIKVDKAKVKKDSKARLLRWVLLLQEFKFKVIDTKGDENLAADHLSRLENPHQNVLDPKEINESFPLETLNMVSFRGNSSTSWFFDFANYHVRNFVVNGMSSQQKNKFFKDVKHYFWDDPFLFNIYVDQVIRRCVHSQEAIDILKGCHYGPIGGHHGPNYTAKKVFDSGFCWPTIYRDAQGLVKSCDVYQRQGKISQQDETPQNYIHVCEIFDVWGIDFIGPFPSSRGNKYILIWNPRAIISDRGTHFCNDQFAKVMLKYGVTHRLATAYHPQTSGQTGGDHRKVQLNELNELRDQAYENSLIYKEKTKRLHDIKIKNRVFDIGDRALLFNSRLKIFSGKLKTRWSHVFPYGTVELSQPDGPNFKVNGHRLKHYFGEDIPKMVVLNLQTFSKDQ</sequence>
<dbReference type="AlphaFoldDB" id="A0A6L2JL33"/>
<dbReference type="Pfam" id="PF17921">
    <property type="entry name" value="Integrase_H2C2"/>
    <property type="match status" value="1"/>
</dbReference>
<dbReference type="InterPro" id="IPR012337">
    <property type="entry name" value="RNaseH-like_sf"/>
</dbReference>
<dbReference type="Gene3D" id="3.30.420.10">
    <property type="entry name" value="Ribonuclease H-like superfamily/Ribonuclease H"/>
    <property type="match status" value="1"/>
</dbReference>
<dbReference type="PANTHER" id="PTHR33067:SF35">
    <property type="entry name" value="ASPARTIC PEPTIDASE DDI1-TYPE DOMAIN-CONTAINING PROTEIN"/>
    <property type="match status" value="1"/>
</dbReference>
<dbReference type="Gene3D" id="3.10.10.10">
    <property type="entry name" value="HIV Type 1 Reverse Transcriptase, subunit A, domain 1"/>
    <property type="match status" value="1"/>
</dbReference>
<dbReference type="InterPro" id="IPR036397">
    <property type="entry name" value="RNaseH_sf"/>
</dbReference>
<dbReference type="InterPro" id="IPR001584">
    <property type="entry name" value="Integrase_cat-core"/>
</dbReference>
<dbReference type="EMBL" id="BKCJ010000956">
    <property type="protein sequence ID" value="GEU37666.1"/>
    <property type="molecule type" value="Genomic_DNA"/>
</dbReference>
<feature type="domain" description="Integrase catalytic" evidence="2">
    <location>
        <begin position="1105"/>
        <end position="1146"/>
    </location>
</feature>
<keyword evidence="3" id="KW-0548">Nucleotidyltransferase</keyword>
<dbReference type="Gene3D" id="1.10.340.70">
    <property type="match status" value="1"/>
</dbReference>
<dbReference type="SUPFAM" id="SSF53098">
    <property type="entry name" value="Ribonuclease H-like"/>
    <property type="match status" value="1"/>
</dbReference>
<dbReference type="InterPro" id="IPR021109">
    <property type="entry name" value="Peptidase_aspartic_dom_sf"/>
</dbReference>
<dbReference type="GO" id="GO:0015074">
    <property type="term" value="P:DNA integration"/>
    <property type="evidence" value="ECO:0007669"/>
    <property type="project" value="InterPro"/>
</dbReference>
<evidence type="ECO:0000256" key="1">
    <source>
        <dbReference type="SAM" id="MobiDB-lite"/>
    </source>
</evidence>
<dbReference type="InterPro" id="IPR041588">
    <property type="entry name" value="Integrase_H2C2"/>
</dbReference>
<dbReference type="SUPFAM" id="SSF56672">
    <property type="entry name" value="DNA/RNA polymerases"/>
    <property type="match status" value="1"/>
</dbReference>
<keyword evidence="3" id="KW-0808">Transferase</keyword>
<dbReference type="InterPro" id="IPR043502">
    <property type="entry name" value="DNA/RNA_pol_sf"/>
</dbReference>
<dbReference type="PANTHER" id="PTHR33067">
    <property type="entry name" value="RNA-DIRECTED DNA POLYMERASE-RELATED"/>
    <property type="match status" value="1"/>
</dbReference>
<feature type="region of interest" description="Disordered" evidence="1">
    <location>
        <begin position="295"/>
        <end position="325"/>
    </location>
</feature>